<name>A0ABT9QUH0_9ACTN</name>
<dbReference type="EMBL" id="JAUSQU010000003">
    <property type="protein sequence ID" value="MDP9850394.1"/>
    <property type="molecule type" value="Genomic_DNA"/>
</dbReference>
<organism evidence="2 3">
    <name type="scientific">Streptosporangium lutulentum</name>
    <dbReference type="NCBI Taxonomy" id="1461250"/>
    <lineage>
        <taxon>Bacteria</taxon>
        <taxon>Bacillati</taxon>
        <taxon>Actinomycetota</taxon>
        <taxon>Actinomycetes</taxon>
        <taxon>Streptosporangiales</taxon>
        <taxon>Streptosporangiaceae</taxon>
        <taxon>Streptosporangium</taxon>
    </lineage>
</organism>
<dbReference type="Proteomes" id="UP001225356">
    <property type="component" value="Unassembled WGS sequence"/>
</dbReference>
<reference evidence="2 3" key="1">
    <citation type="submission" date="2023-07" db="EMBL/GenBank/DDBJ databases">
        <title>Sequencing the genomes of 1000 actinobacteria strains.</title>
        <authorList>
            <person name="Klenk H.-P."/>
        </authorList>
    </citation>
    <scope>NUCLEOTIDE SEQUENCE [LARGE SCALE GENOMIC DNA]</scope>
    <source>
        <strain evidence="2 3">DSM 46740</strain>
    </source>
</reference>
<accession>A0ABT9QUH0</accession>
<evidence type="ECO:0000256" key="1">
    <source>
        <dbReference type="SAM" id="MobiDB-lite"/>
    </source>
</evidence>
<comment type="caution">
    <text evidence="2">The sequence shown here is derived from an EMBL/GenBank/DDBJ whole genome shotgun (WGS) entry which is preliminary data.</text>
</comment>
<feature type="compositionally biased region" description="Basic and acidic residues" evidence="1">
    <location>
        <begin position="25"/>
        <end position="36"/>
    </location>
</feature>
<gene>
    <name evidence="2" type="ORF">J2853_009690</name>
</gene>
<protein>
    <submittedName>
        <fullName evidence="2">Uncharacterized protein</fullName>
    </submittedName>
</protein>
<dbReference type="Pfam" id="PF19800">
    <property type="entry name" value="DUF6283"/>
    <property type="match status" value="1"/>
</dbReference>
<keyword evidence="3" id="KW-1185">Reference proteome</keyword>
<evidence type="ECO:0000313" key="3">
    <source>
        <dbReference type="Proteomes" id="UP001225356"/>
    </source>
</evidence>
<evidence type="ECO:0000313" key="2">
    <source>
        <dbReference type="EMBL" id="MDP9850394.1"/>
    </source>
</evidence>
<feature type="compositionally biased region" description="Acidic residues" evidence="1">
    <location>
        <begin position="1"/>
        <end position="11"/>
    </location>
</feature>
<sequence length="129" mass="14649">MDADLTEFTDEDMARLDRAQQGVARRSDTSSDDAVRMRSAPRMACHRDQPDGPHPFRLCAGWLATVGPHHMPVRMNLIEGTLPLEAVYPDTRSWPELHASLEDLLTCRDQQMNAPSLHRSDQTMTHQEE</sequence>
<proteinExistence type="predicted"/>
<dbReference type="InterPro" id="IPR046250">
    <property type="entry name" value="DUF6283"/>
</dbReference>
<feature type="region of interest" description="Disordered" evidence="1">
    <location>
        <begin position="1"/>
        <end position="52"/>
    </location>
</feature>